<feature type="transmembrane region" description="Helical" evidence="8">
    <location>
        <begin position="131"/>
        <end position="153"/>
    </location>
</feature>
<proteinExistence type="inferred from homology"/>
<keyword evidence="7 8" id="KW-0472">Membrane</keyword>
<evidence type="ECO:0000313" key="10">
    <source>
        <dbReference type="EMBL" id="GIO26944.1"/>
    </source>
</evidence>
<dbReference type="PROSITE" id="PS50928">
    <property type="entry name" value="ABC_TM1"/>
    <property type="match status" value="2"/>
</dbReference>
<feature type="transmembrane region" description="Helical" evidence="8">
    <location>
        <begin position="100"/>
        <end position="119"/>
    </location>
</feature>
<dbReference type="EMBL" id="BORP01000002">
    <property type="protein sequence ID" value="GIO26944.1"/>
    <property type="molecule type" value="Genomic_DNA"/>
</dbReference>
<dbReference type="GO" id="GO:0055085">
    <property type="term" value="P:transmembrane transport"/>
    <property type="evidence" value="ECO:0007669"/>
    <property type="project" value="InterPro"/>
</dbReference>
<protein>
    <submittedName>
        <fullName evidence="10">ABC transporter permease</fullName>
    </submittedName>
</protein>
<feature type="transmembrane region" description="Helical" evidence="8">
    <location>
        <begin position="336"/>
        <end position="358"/>
    </location>
</feature>
<keyword evidence="2 8" id="KW-0813">Transport</keyword>
<feature type="transmembrane region" description="Helical" evidence="8">
    <location>
        <begin position="389"/>
        <end position="412"/>
    </location>
</feature>
<organism evidence="10 11">
    <name type="scientific">Ornithinibacillus bavariensis</name>
    <dbReference type="NCBI Taxonomy" id="545502"/>
    <lineage>
        <taxon>Bacteria</taxon>
        <taxon>Bacillati</taxon>
        <taxon>Bacillota</taxon>
        <taxon>Bacilli</taxon>
        <taxon>Bacillales</taxon>
        <taxon>Bacillaceae</taxon>
        <taxon>Ornithinibacillus</taxon>
    </lineage>
</organism>
<feature type="transmembrane region" description="Helical" evidence="8">
    <location>
        <begin position="226"/>
        <end position="245"/>
    </location>
</feature>
<keyword evidence="6 8" id="KW-1133">Transmembrane helix</keyword>
<name>A0A919X718_9BACI</name>
<evidence type="ECO:0000256" key="3">
    <source>
        <dbReference type="ARBA" id="ARBA00022475"/>
    </source>
</evidence>
<dbReference type="SUPFAM" id="SSF161098">
    <property type="entry name" value="MetI-like"/>
    <property type="match status" value="2"/>
</dbReference>
<feature type="transmembrane region" description="Helical" evidence="8">
    <location>
        <begin position="173"/>
        <end position="197"/>
    </location>
</feature>
<evidence type="ECO:0000256" key="4">
    <source>
        <dbReference type="ARBA" id="ARBA00022519"/>
    </source>
</evidence>
<dbReference type="CDD" id="cd06261">
    <property type="entry name" value="TM_PBP2"/>
    <property type="match status" value="2"/>
</dbReference>
<feature type="domain" description="ABC transmembrane type-1" evidence="9">
    <location>
        <begin position="389"/>
        <end position="583"/>
    </location>
</feature>
<keyword evidence="4" id="KW-0997">Cell inner membrane</keyword>
<feature type="transmembrane region" description="Helical" evidence="8">
    <location>
        <begin position="284"/>
        <end position="303"/>
    </location>
</feature>
<feature type="transmembrane region" description="Helical" evidence="8">
    <location>
        <begin position="562"/>
        <end position="583"/>
    </location>
</feature>
<sequence>MDEINKFRPDFLNLLRERIVLFMSRINHSPKRLATTSFFNVTNIVWWIIVILVGFTVIYPSLVLVVKSFVANEEFSFANYYAIFTNPAILKSMINSLIVVIPSTIISTIIAVVLAWIVARTNLPGKGIWQTLLVIPYLIPPFIGAIAWTYLLGPVGFFNKWLMNLFNTTEPLIDIYSIGGMIFVMSIYGFAIPYIIILPTMKKINASIEESARISGASTFRTLKDITIPILAPAILGGMLLLFMYQMAEFGAPAVLGAPDQINLMTTQIYYTILSSDMPNHLQVAAAQSMLLVLLGIIGLNIYSRFTKSSKYVVVSGKSGSAEVTKLGKYKWIVQVFLSLVVLVTFVAPMLAVLVTSISKVYGLPVSLSNLTLNNFLKLFELSYIQRSLFNSFVLSVTAGAVVAFCGLIIAYMTIRGKALGSSLINSLVAIPYAVPGTIVALAMIMTFSKPVPIVGWQLYGTFMILLIAYLARFMNLGVTTLSGAIGQIDPALEEASRISGASKARSFRDVMLPLLRPSLYSAFFLVLIPALGEISLSALLWSVGNETIGVSVFSTQMEGKVLLTAALAILLLTFTILLNIIARVVSRGKVGI</sequence>
<dbReference type="Proteomes" id="UP000676917">
    <property type="component" value="Unassembled WGS sequence"/>
</dbReference>
<keyword evidence="5 8" id="KW-0812">Transmembrane</keyword>
<dbReference type="Gene3D" id="1.10.3720.10">
    <property type="entry name" value="MetI-like"/>
    <property type="match status" value="2"/>
</dbReference>
<evidence type="ECO:0000259" key="9">
    <source>
        <dbReference type="PROSITE" id="PS50928"/>
    </source>
</evidence>
<evidence type="ECO:0000256" key="2">
    <source>
        <dbReference type="ARBA" id="ARBA00022448"/>
    </source>
</evidence>
<keyword evidence="3" id="KW-1003">Cell membrane</keyword>
<evidence type="ECO:0000256" key="8">
    <source>
        <dbReference type="RuleBase" id="RU363032"/>
    </source>
</evidence>
<dbReference type="InterPro" id="IPR000515">
    <property type="entry name" value="MetI-like"/>
</dbReference>
<evidence type="ECO:0000256" key="6">
    <source>
        <dbReference type="ARBA" id="ARBA00022989"/>
    </source>
</evidence>
<dbReference type="GO" id="GO:0005886">
    <property type="term" value="C:plasma membrane"/>
    <property type="evidence" value="ECO:0007669"/>
    <property type="project" value="UniProtKB-SubCell"/>
</dbReference>
<keyword evidence="11" id="KW-1185">Reference proteome</keyword>
<accession>A0A919X718</accession>
<feature type="transmembrane region" description="Helical" evidence="8">
    <location>
        <begin position="519"/>
        <end position="542"/>
    </location>
</feature>
<evidence type="ECO:0000256" key="5">
    <source>
        <dbReference type="ARBA" id="ARBA00022692"/>
    </source>
</evidence>
<evidence type="ECO:0000256" key="1">
    <source>
        <dbReference type="ARBA" id="ARBA00004429"/>
    </source>
</evidence>
<dbReference type="PANTHER" id="PTHR43357:SF4">
    <property type="entry name" value="INNER MEMBRANE ABC TRANSPORTER PERMEASE PROTEIN YDCV"/>
    <property type="match status" value="1"/>
</dbReference>
<reference evidence="10" key="1">
    <citation type="submission" date="2021-03" db="EMBL/GenBank/DDBJ databases">
        <title>Antimicrobial resistance genes in bacteria isolated from Japanese honey, and their potential for conferring macrolide and lincosamide resistance in the American foulbrood pathogen Paenibacillus larvae.</title>
        <authorList>
            <person name="Okamoto M."/>
            <person name="Kumagai M."/>
            <person name="Kanamori H."/>
            <person name="Takamatsu D."/>
        </authorList>
    </citation>
    <scope>NUCLEOTIDE SEQUENCE</scope>
    <source>
        <strain evidence="10">J43TS3</strain>
    </source>
</reference>
<dbReference type="Pfam" id="PF00528">
    <property type="entry name" value="BPD_transp_1"/>
    <property type="match status" value="2"/>
</dbReference>
<feature type="transmembrane region" description="Helical" evidence="8">
    <location>
        <begin position="44"/>
        <end position="65"/>
    </location>
</feature>
<dbReference type="PANTHER" id="PTHR43357">
    <property type="entry name" value="INNER MEMBRANE ABC TRANSPORTER PERMEASE PROTEIN YDCV"/>
    <property type="match status" value="1"/>
</dbReference>
<evidence type="ECO:0000256" key="7">
    <source>
        <dbReference type="ARBA" id="ARBA00023136"/>
    </source>
</evidence>
<dbReference type="InterPro" id="IPR035906">
    <property type="entry name" value="MetI-like_sf"/>
</dbReference>
<feature type="domain" description="ABC transmembrane type-1" evidence="9">
    <location>
        <begin position="93"/>
        <end position="303"/>
    </location>
</feature>
<comment type="subcellular location">
    <subcellularLocation>
        <location evidence="1">Cell inner membrane</location>
        <topology evidence="1">Multi-pass membrane protein</topology>
    </subcellularLocation>
    <subcellularLocation>
        <location evidence="8">Cell membrane</location>
        <topology evidence="8">Multi-pass membrane protein</topology>
    </subcellularLocation>
</comment>
<comment type="similarity">
    <text evidence="8">Belongs to the binding-protein-dependent transport system permease family.</text>
</comment>
<evidence type="ECO:0000313" key="11">
    <source>
        <dbReference type="Proteomes" id="UP000676917"/>
    </source>
</evidence>
<dbReference type="AlphaFoldDB" id="A0A919X718"/>
<feature type="transmembrane region" description="Helical" evidence="8">
    <location>
        <begin position="424"/>
        <end position="448"/>
    </location>
</feature>
<comment type="caution">
    <text evidence="10">The sequence shown here is derived from an EMBL/GenBank/DDBJ whole genome shotgun (WGS) entry which is preliminary data.</text>
</comment>
<feature type="transmembrane region" description="Helical" evidence="8">
    <location>
        <begin position="454"/>
        <end position="472"/>
    </location>
</feature>
<gene>
    <name evidence="10" type="ORF">J43TS3_15550</name>
</gene>